<dbReference type="RefSeq" id="WP_315649722.1">
    <property type="nucleotide sequence ID" value="NZ_JAVXZY010000002.1"/>
</dbReference>
<keyword evidence="1" id="KW-0812">Transmembrane</keyword>
<protein>
    <recommendedName>
        <fullName evidence="4">DUF3592 domain-containing protein</fullName>
    </recommendedName>
</protein>
<name>A0ABU3PAD5_9BURK</name>
<evidence type="ECO:0008006" key="4">
    <source>
        <dbReference type="Google" id="ProtNLM"/>
    </source>
</evidence>
<evidence type="ECO:0000313" key="2">
    <source>
        <dbReference type="EMBL" id="MDT8999232.1"/>
    </source>
</evidence>
<dbReference type="Proteomes" id="UP001246372">
    <property type="component" value="Unassembled WGS sequence"/>
</dbReference>
<gene>
    <name evidence="2" type="ORF">RQP53_08130</name>
</gene>
<accession>A0ABU3PAD5</accession>
<evidence type="ECO:0000256" key="1">
    <source>
        <dbReference type="SAM" id="Phobius"/>
    </source>
</evidence>
<keyword evidence="3" id="KW-1185">Reference proteome</keyword>
<keyword evidence="1" id="KW-0472">Membrane</keyword>
<feature type="transmembrane region" description="Helical" evidence="1">
    <location>
        <begin position="121"/>
        <end position="144"/>
    </location>
</feature>
<organism evidence="2 3">
    <name type="scientific">Roseateles aquae</name>
    <dbReference type="NCBI Taxonomy" id="3077235"/>
    <lineage>
        <taxon>Bacteria</taxon>
        <taxon>Pseudomonadati</taxon>
        <taxon>Pseudomonadota</taxon>
        <taxon>Betaproteobacteria</taxon>
        <taxon>Burkholderiales</taxon>
        <taxon>Sphaerotilaceae</taxon>
        <taxon>Roseateles</taxon>
    </lineage>
</organism>
<keyword evidence="1" id="KW-1133">Transmembrane helix</keyword>
<proteinExistence type="predicted"/>
<dbReference type="EMBL" id="JAVXZY010000002">
    <property type="protein sequence ID" value="MDT8999232.1"/>
    <property type="molecule type" value="Genomic_DNA"/>
</dbReference>
<evidence type="ECO:0000313" key="3">
    <source>
        <dbReference type="Proteomes" id="UP001246372"/>
    </source>
</evidence>
<feature type="transmembrane region" description="Helical" evidence="1">
    <location>
        <begin position="233"/>
        <end position="250"/>
    </location>
</feature>
<reference evidence="2" key="1">
    <citation type="submission" date="2023-09" db="EMBL/GenBank/DDBJ databases">
        <title>Paucibacter sp. APW11 Genome sequencing and assembly.</title>
        <authorList>
            <person name="Kim I."/>
        </authorList>
    </citation>
    <scope>NUCLEOTIDE SEQUENCE</scope>
    <source>
        <strain evidence="2">APW11</strain>
    </source>
</reference>
<sequence>MWLTLEPGGRLQVSDAAGLSEALAGWSGREPGSFVVLEAPSGRVLQAAGDTRSGFALECLETDESVLRSQRDDISRAELLRRLHAFLACGGANGANAPWRQGRRWQGGDAERPEEPRPPGWFYWLRALLLLMLLPALFAAAGYWGDLEGERYRSQARELELVVLARAEVDKGSKSYVRLSLSHTDSAGRETRLGFAAGRKSSLRHAQVGERIRLWQRQDGSGELRESPPNGNLEFTMAAMFAVGLLVFWGRGVRQGLRLREQPSRWSRWAARRASS</sequence>
<comment type="caution">
    <text evidence="2">The sequence shown here is derived from an EMBL/GenBank/DDBJ whole genome shotgun (WGS) entry which is preliminary data.</text>
</comment>